<dbReference type="Proteomes" id="UP001165065">
    <property type="component" value="Unassembled WGS sequence"/>
</dbReference>
<feature type="transmembrane region" description="Helical" evidence="2">
    <location>
        <begin position="251"/>
        <end position="272"/>
    </location>
</feature>
<feature type="transmembrane region" description="Helical" evidence="2">
    <location>
        <begin position="179"/>
        <end position="202"/>
    </location>
</feature>
<dbReference type="EMBL" id="BRYA01000580">
    <property type="protein sequence ID" value="GMI24124.1"/>
    <property type="molecule type" value="Genomic_DNA"/>
</dbReference>
<reference evidence="4" key="1">
    <citation type="journal article" date="2023" name="Commun. Biol.">
        <title>Genome analysis of Parmales, the sister group of diatoms, reveals the evolutionary specialization of diatoms from phago-mixotrophs to photoautotrophs.</title>
        <authorList>
            <person name="Ban H."/>
            <person name="Sato S."/>
            <person name="Yoshikawa S."/>
            <person name="Yamada K."/>
            <person name="Nakamura Y."/>
            <person name="Ichinomiya M."/>
            <person name="Sato N."/>
            <person name="Blanc-Mathieu R."/>
            <person name="Endo H."/>
            <person name="Kuwata A."/>
            <person name="Ogata H."/>
        </authorList>
    </citation>
    <scope>NUCLEOTIDE SEQUENCE [LARGE SCALE GENOMIC DNA]</scope>
</reference>
<organism evidence="3 4">
    <name type="scientific">Triparma columacea</name>
    <dbReference type="NCBI Taxonomy" id="722753"/>
    <lineage>
        <taxon>Eukaryota</taxon>
        <taxon>Sar</taxon>
        <taxon>Stramenopiles</taxon>
        <taxon>Ochrophyta</taxon>
        <taxon>Bolidophyceae</taxon>
        <taxon>Parmales</taxon>
        <taxon>Triparmaceae</taxon>
        <taxon>Triparma</taxon>
    </lineage>
</organism>
<keyword evidence="4" id="KW-1185">Reference proteome</keyword>
<feature type="transmembrane region" description="Helical" evidence="2">
    <location>
        <begin position="223"/>
        <end position="245"/>
    </location>
</feature>
<evidence type="ECO:0000313" key="4">
    <source>
        <dbReference type="Proteomes" id="UP001165065"/>
    </source>
</evidence>
<feature type="transmembrane region" description="Helical" evidence="2">
    <location>
        <begin position="40"/>
        <end position="63"/>
    </location>
</feature>
<gene>
    <name evidence="3" type="ORF">TrCOL_g9596</name>
</gene>
<feature type="region of interest" description="Disordered" evidence="1">
    <location>
        <begin position="1"/>
        <end position="32"/>
    </location>
</feature>
<protein>
    <submittedName>
        <fullName evidence="3">Uncharacterized protein</fullName>
    </submittedName>
</protein>
<feature type="transmembrane region" description="Helical" evidence="2">
    <location>
        <begin position="130"/>
        <end position="159"/>
    </location>
</feature>
<evidence type="ECO:0000256" key="2">
    <source>
        <dbReference type="SAM" id="Phobius"/>
    </source>
</evidence>
<keyword evidence="2" id="KW-1133">Transmembrane helix</keyword>
<comment type="caution">
    <text evidence="3">The sequence shown here is derived from an EMBL/GenBank/DDBJ whole genome shotgun (WGS) entry which is preliminary data.</text>
</comment>
<feature type="compositionally biased region" description="Basic residues" evidence="1">
    <location>
        <begin position="1"/>
        <end position="12"/>
    </location>
</feature>
<dbReference type="OrthoDB" id="186507at2759"/>
<keyword evidence="2" id="KW-0812">Transmembrane</keyword>
<evidence type="ECO:0000256" key="1">
    <source>
        <dbReference type="SAM" id="MobiDB-lite"/>
    </source>
</evidence>
<sequence length="325" mass="36043">MPSSRSRSKTPVKRSASTSAPRSKSKPAKATKAIERPKKFGFRTIIAVFGSAPMLVLLTYTPWRAYMDGLLKFPDILISDTIACSQWHRSVYTTGISMAALSSCVIYSELIRAMKSRIEELPKSTKVDPVLVMALDQFLFTVLAGVVPNLLILISFMFIEDADEYGNIQIPKGEELIQWLLHVVAATLAFMGLGICAFLYAYHIGPKALSLGIESALDVKTRMICAIGIAVTVIFGAPIRAMHIYHSRDTWAFPLLMVEVISLSFGVCANVFGSVGMMMELDATHPKVSFRNLTLKTWWITLVKPMVTLTPFYGHEVLKDSKKKK</sequence>
<dbReference type="AlphaFoldDB" id="A0A9W7FY91"/>
<accession>A0A9W7FY91</accession>
<evidence type="ECO:0000313" key="3">
    <source>
        <dbReference type="EMBL" id="GMI24124.1"/>
    </source>
</evidence>
<name>A0A9W7FY91_9STRA</name>
<keyword evidence="2" id="KW-0472">Membrane</keyword>
<proteinExistence type="predicted"/>